<dbReference type="PROSITE" id="PS00455">
    <property type="entry name" value="AMP_BINDING"/>
    <property type="match status" value="1"/>
</dbReference>
<keyword evidence="6" id="KW-1185">Reference proteome</keyword>
<dbReference type="AlphaFoldDB" id="A0A409WB61"/>
<dbReference type="InterPro" id="IPR000873">
    <property type="entry name" value="AMP-dep_synth/lig_dom"/>
</dbReference>
<dbReference type="SUPFAM" id="SSF56801">
    <property type="entry name" value="Acetyl-CoA synthetase-like"/>
    <property type="match status" value="1"/>
</dbReference>
<dbReference type="Pfam" id="PF07993">
    <property type="entry name" value="NAD_binding_4"/>
    <property type="match status" value="1"/>
</dbReference>
<proteinExistence type="predicted"/>
<evidence type="ECO:0000259" key="4">
    <source>
        <dbReference type="Pfam" id="PF07993"/>
    </source>
</evidence>
<dbReference type="SUPFAM" id="SSF51735">
    <property type="entry name" value="NAD(P)-binding Rossmann-fold domains"/>
    <property type="match status" value="1"/>
</dbReference>
<dbReference type="Gene3D" id="3.40.50.720">
    <property type="entry name" value="NAD(P)-binding Rossmann-like Domain"/>
    <property type="match status" value="1"/>
</dbReference>
<dbReference type="Pfam" id="PF00501">
    <property type="entry name" value="AMP-binding"/>
    <property type="match status" value="1"/>
</dbReference>
<sequence>MSEIPERRTLGGRLLPPAFGTVTLPECVDFHTTHNPTHPIYCFSQDGESEITNITHLEFGRACDRLAHRVRPGRQGPDDEVVAVVALSDTLLYQTATIGLIRAGLRPFLMSPRATPEMILSMMKDSSCSRILTTEKTLQPLISGIRAQFPKNHPNGPELVVEEMPPLDEIYPKLGRETAEDPFEPYPKAANKPPLDNVMLYLHSSGSTGMPKTIPHTYRSMIQWGSFELVDFMRTRNPQTVLGGMPLPSFHTMGIVAQLINPMYSLAISAIYPPTATTPGSLPVMPTPDNILDHIRRTKSNGIVMVPALIHLWAQDKANLEFLATLSFIISGGAPMPPKTGNLLVKAGVQLTSVYGGTEIGCISVPFSNTEGPEDWEYTAFDNSLNIRWDPQGDGTFELQFLACENHHLPIQNMPGEQGYATSDIWVPHPTNPKLWKIVGRKDDVIMHASGEKTVPAPMENVLLTSPYIAAAIYFGRQKDQPGILVELAPSRAVDTTNQAEVIKARNLIWPIVEEANKLAPGFSKVFKELILFSSPGKPLPRSAKGTVMRKAALAAYNDEIEAIYAEVNSSSNTASVQPPEDWSKEKIQPWLLQQLEDLVPGKSFVPTVDLMEQGLDSLGVTILRRRISAGLQAAQLSDIATHITPNVLYQHPSLEKLSTFLSTFIADPASFFSSMNRVENVEKMIEKHSHGLDFRVAESTNSSGKICVLITGTTGSLGAYLLDSFLHNPEVHTVYAYNRPSEKQSLLQRHQSRFVEVGLDEAGLRSPKIKFLEGDLNQPRLGLDQAAYDELLENLTVIVHNAWTVNFNLSLSSFESNIAGTRQLIDLARDCRHGSSTRFIFTSSISSAYSWDQTRGPYPEEVILDARYSVGIGYGESKYVCERILERSGIQGTTIRIGQISGGQPSGAWATTDWVPILVKSSVAMGVLPSMSGVTSWIPMHTISQGILDVALSQDITAAYNFVHPKPVQWEILIKHVNSALVQQSIVKEQLSVVPFGEWLAKLEVQVSNATSNLIERIPAIKLVDFFRGLNASISAASATGPVTEAAGGPLFATKKAQQISEGIANLPPLSDEDASLWIKYWKSTGFIN</sequence>
<evidence type="ECO:0000256" key="1">
    <source>
        <dbReference type="ARBA" id="ARBA00022450"/>
    </source>
</evidence>
<reference evidence="5 6" key="1">
    <citation type="journal article" date="2018" name="Evol. Lett.">
        <title>Horizontal gene cluster transfer increased hallucinogenic mushroom diversity.</title>
        <authorList>
            <person name="Reynolds H.T."/>
            <person name="Vijayakumar V."/>
            <person name="Gluck-Thaler E."/>
            <person name="Korotkin H.B."/>
            <person name="Matheny P.B."/>
            <person name="Slot J.C."/>
        </authorList>
    </citation>
    <scope>NUCLEOTIDE SEQUENCE [LARGE SCALE GENOMIC DNA]</scope>
    <source>
        <strain evidence="5 6">2629</strain>
    </source>
</reference>
<evidence type="ECO:0008006" key="7">
    <source>
        <dbReference type="Google" id="ProtNLM"/>
    </source>
</evidence>
<keyword evidence="2" id="KW-0597">Phosphoprotein</keyword>
<dbReference type="Proteomes" id="UP000284842">
    <property type="component" value="Unassembled WGS sequence"/>
</dbReference>
<protein>
    <recommendedName>
        <fullName evidence="7">Carrier domain-containing protein</fullName>
    </recommendedName>
</protein>
<dbReference type="EMBL" id="NHTK01005645">
    <property type="protein sequence ID" value="PPQ75729.1"/>
    <property type="molecule type" value="Genomic_DNA"/>
</dbReference>
<dbReference type="InterPro" id="IPR036291">
    <property type="entry name" value="NAD(P)-bd_dom_sf"/>
</dbReference>
<feature type="domain" description="AMP-dependent synthetase/ligase" evidence="3">
    <location>
        <begin position="36"/>
        <end position="377"/>
    </location>
</feature>
<evidence type="ECO:0000256" key="2">
    <source>
        <dbReference type="ARBA" id="ARBA00022553"/>
    </source>
</evidence>
<accession>A0A409WB61</accession>
<evidence type="ECO:0000259" key="3">
    <source>
        <dbReference type="Pfam" id="PF00501"/>
    </source>
</evidence>
<dbReference type="InterPro" id="IPR051414">
    <property type="entry name" value="Adenylate-forming_Reductase"/>
</dbReference>
<dbReference type="InterPro" id="IPR020845">
    <property type="entry name" value="AMP-binding_CS"/>
</dbReference>
<dbReference type="Gene3D" id="1.10.1200.10">
    <property type="entry name" value="ACP-like"/>
    <property type="match status" value="1"/>
</dbReference>
<name>A0A409WB61_9AGAR</name>
<dbReference type="InParanoid" id="A0A409WB61"/>
<dbReference type="PANTHER" id="PTHR43439">
    <property type="entry name" value="PHENYLACETATE-COENZYME A LIGASE"/>
    <property type="match status" value="1"/>
</dbReference>
<gene>
    <name evidence="5" type="ORF">CVT24_002582</name>
</gene>
<dbReference type="STRING" id="181874.A0A409WB61"/>
<dbReference type="OrthoDB" id="429813at2759"/>
<evidence type="ECO:0000313" key="5">
    <source>
        <dbReference type="EMBL" id="PPQ75729.1"/>
    </source>
</evidence>
<dbReference type="InterPro" id="IPR013120">
    <property type="entry name" value="FAR_NAD-bd"/>
</dbReference>
<organism evidence="5 6">
    <name type="scientific">Panaeolus cyanescens</name>
    <dbReference type="NCBI Taxonomy" id="181874"/>
    <lineage>
        <taxon>Eukaryota</taxon>
        <taxon>Fungi</taxon>
        <taxon>Dikarya</taxon>
        <taxon>Basidiomycota</taxon>
        <taxon>Agaricomycotina</taxon>
        <taxon>Agaricomycetes</taxon>
        <taxon>Agaricomycetidae</taxon>
        <taxon>Agaricales</taxon>
        <taxon>Agaricineae</taxon>
        <taxon>Galeropsidaceae</taxon>
        <taxon>Panaeolus</taxon>
    </lineage>
</organism>
<keyword evidence="1" id="KW-0596">Phosphopantetheine</keyword>
<dbReference type="PANTHER" id="PTHR43439:SF2">
    <property type="entry name" value="ENZYME, PUTATIVE (JCVI)-RELATED"/>
    <property type="match status" value="1"/>
</dbReference>
<evidence type="ECO:0000313" key="6">
    <source>
        <dbReference type="Proteomes" id="UP000284842"/>
    </source>
</evidence>
<dbReference type="Pfam" id="PF23562">
    <property type="entry name" value="AMP-binding_C_3"/>
    <property type="match status" value="1"/>
</dbReference>
<dbReference type="InterPro" id="IPR036736">
    <property type="entry name" value="ACP-like_sf"/>
</dbReference>
<dbReference type="Gene3D" id="3.40.50.12780">
    <property type="entry name" value="N-terminal domain of ligase-like"/>
    <property type="match status" value="1"/>
</dbReference>
<dbReference type="InterPro" id="IPR042099">
    <property type="entry name" value="ANL_N_sf"/>
</dbReference>
<feature type="domain" description="Thioester reductase (TE)" evidence="4">
    <location>
        <begin position="711"/>
        <end position="938"/>
    </location>
</feature>
<comment type="caution">
    <text evidence="5">The sequence shown here is derived from an EMBL/GenBank/DDBJ whole genome shotgun (WGS) entry which is preliminary data.</text>
</comment>